<dbReference type="KEGG" id="alim:106511219"/>
<dbReference type="RefSeq" id="XP_013855427.1">
    <property type="nucleotide sequence ID" value="XM_013999973.1"/>
</dbReference>
<dbReference type="OrthoDB" id="8838209at2759"/>
<proteinExistence type="predicted"/>
<keyword evidence="2" id="KW-1185">Reference proteome</keyword>
<dbReference type="InParanoid" id="A0A2I4AIW8"/>
<dbReference type="PANTHER" id="PTHR31025">
    <property type="entry name" value="SI:CH211-196P9.1-RELATED"/>
    <property type="match status" value="1"/>
</dbReference>
<dbReference type="PANTHER" id="PTHR31025:SF30">
    <property type="entry name" value="SI:DKEY-15H8.17"/>
    <property type="match status" value="1"/>
</dbReference>
<feature type="region of interest" description="Disordered" evidence="1">
    <location>
        <begin position="207"/>
        <end position="231"/>
    </location>
</feature>
<evidence type="ECO:0000313" key="2">
    <source>
        <dbReference type="Proteomes" id="UP000192220"/>
    </source>
</evidence>
<evidence type="ECO:0000313" key="3">
    <source>
        <dbReference type="RefSeq" id="XP_013855427.1"/>
    </source>
</evidence>
<sequence length="526" mass="60489">MAEETFLRTAIDEVLPNLPEVSKDVLEETLQSIGVETYDDFQFIVEDDLLSALRPVQARKALATWKLRCQSPETSKSSADDTAQTSASLQSLSPQSSSSASSNSNQTLEIDWAANFVIPWEKFPEELMQSLERGKRPSPRLRREMVRIVISEMMQKSSSIGKRGTTEVAKKMVAKYPKSLQGVIEGDVIGPGYHSLVKQLQNRLENVKRSTTPKIRKRKHRSDDSDTDEIPPEQKAAVQDTYGCINWNLKFLPFGETPESQEDKKEKLKKLSQMKDPNPEEVKQLMEKTFYTQRKDVNQGKDIKDLLKEWPFWFQELGMAVHFKKLTGKELKETFTQNLERKGKRLLNYMSTVCVTKNRRFLQAHTKLKLMRGEKSGCSEDVKEMVLLLLSYFDENEDAMFCYVEDRCLAREVQVDQVNLTHTINVCGQSCFAARRFMLSLDRNIVHDNIPSFISALCMMFGSYYCFNIHYPSGLASTLECLQRCFFGINQEKGTKVEKTRTSRLHVNPRVLTLIQELSDHEWRDV</sequence>
<dbReference type="GeneID" id="106511219"/>
<feature type="region of interest" description="Disordered" evidence="1">
    <location>
        <begin position="71"/>
        <end position="103"/>
    </location>
</feature>
<dbReference type="AlphaFoldDB" id="A0A2I4AIW8"/>
<feature type="region of interest" description="Disordered" evidence="1">
    <location>
        <begin position="256"/>
        <end position="277"/>
    </location>
</feature>
<feature type="compositionally biased region" description="Low complexity" evidence="1">
    <location>
        <begin position="74"/>
        <end position="103"/>
    </location>
</feature>
<name>A0A2I4AIW8_AUSLI</name>
<reference evidence="3" key="1">
    <citation type="submission" date="2025-08" db="UniProtKB">
        <authorList>
            <consortium name="RefSeq"/>
        </authorList>
    </citation>
    <scope>IDENTIFICATION</scope>
</reference>
<organism evidence="2 3">
    <name type="scientific">Austrofundulus limnaeus</name>
    <name type="common">Annual killifish</name>
    <dbReference type="NCBI Taxonomy" id="52670"/>
    <lineage>
        <taxon>Eukaryota</taxon>
        <taxon>Metazoa</taxon>
        <taxon>Chordata</taxon>
        <taxon>Craniata</taxon>
        <taxon>Vertebrata</taxon>
        <taxon>Euteleostomi</taxon>
        <taxon>Actinopterygii</taxon>
        <taxon>Neopterygii</taxon>
        <taxon>Teleostei</taxon>
        <taxon>Neoteleostei</taxon>
        <taxon>Acanthomorphata</taxon>
        <taxon>Ovalentaria</taxon>
        <taxon>Atherinomorphae</taxon>
        <taxon>Cyprinodontiformes</taxon>
        <taxon>Rivulidae</taxon>
        <taxon>Austrofundulus</taxon>
    </lineage>
</organism>
<dbReference type="Proteomes" id="UP000192220">
    <property type="component" value="Unplaced"/>
</dbReference>
<evidence type="ECO:0000256" key="1">
    <source>
        <dbReference type="SAM" id="MobiDB-lite"/>
    </source>
</evidence>
<gene>
    <name evidence="3" type="primary">LOC106511219</name>
</gene>
<accession>A0A2I4AIW8</accession>
<protein>
    <submittedName>
        <fullName evidence="3">Uncharacterized protein LOC106511219</fullName>
    </submittedName>
</protein>